<proteinExistence type="predicted"/>
<accession>A0A1Y1IRL3</accession>
<reference evidence="1 2" key="1">
    <citation type="journal article" date="2014" name="Nat. Commun.">
        <title>Klebsormidium flaccidum genome reveals primary factors for plant terrestrial adaptation.</title>
        <authorList>
            <person name="Hori K."/>
            <person name="Maruyama F."/>
            <person name="Fujisawa T."/>
            <person name="Togashi T."/>
            <person name="Yamamoto N."/>
            <person name="Seo M."/>
            <person name="Sato S."/>
            <person name="Yamada T."/>
            <person name="Mori H."/>
            <person name="Tajima N."/>
            <person name="Moriyama T."/>
            <person name="Ikeuchi M."/>
            <person name="Watanabe M."/>
            <person name="Wada H."/>
            <person name="Kobayashi K."/>
            <person name="Saito M."/>
            <person name="Masuda T."/>
            <person name="Sasaki-Sekimoto Y."/>
            <person name="Mashiguchi K."/>
            <person name="Awai K."/>
            <person name="Shimojima M."/>
            <person name="Masuda S."/>
            <person name="Iwai M."/>
            <person name="Nobusawa T."/>
            <person name="Narise T."/>
            <person name="Kondo S."/>
            <person name="Saito H."/>
            <person name="Sato R."/>
            <person name="Murakawa M."/>
            <person name="Ihara Y."/>
            <person name="Oshima-Yamada Y."/>
            <person name="Ohtaka K."/>
            <person name="Satoh M."/>
            <person name="Sonobe K."/>
            <person name="Ishii M."/>
            <person name="Ohtani R."/>
            <person name="Kanamori-Sato M."/>
            <person name="Honoki R."/>
            <person name="Miyazaki D."/>
            <person name="Mochizuki H."/>
            <person name="Umetsu J."/>
            <person name="Higashi K."/>
            <person name="Shibata D."/>
            <person name="Kamiya Y."/>
            <person name="Sato N."/>
            <person name="Nakamura Y."/>
            <person name="Tabata S."/>
            <person name="Ida S."/>
            <person name="Kurokawa K."/>
            <person name="Ohta H."/>
        </authorList>
    </citation>
    <scope>NUCLEOTIDE SEQUENCE [LARGE SCALE GENOMIC DNA]</scope>
    <source>
        <strain evidence="1 2">NIES-2285</strain>
    </source>
</reference>
<evidence type="ECO:0000313" key="2">
    <source>
        <dbReference type="Proteomes" id="UP000054558"/>
    </source>
</evidence>
<gene>
    <name evidence="1" type="ORF">KFL_015970010</name>
</gene>
<dbReference type="OMA" id="QRDEARY"/>
<keyword evidence="2" id="KW-1185">Reference proteome</keyword>
<evidence type="ECO:0000313" key="1">
    <source>
        <dbReference type="EMBL" id="GAQ93510.1"/>
    </source>
</evidence>
<protein>
    <submittedName>
        <fullName evidence="1">Uncharacterized protein</fullName>
    </submittedName>
</protein>
<organism evidence="1 2">
    <name type="scientific">Klebsormidium nitens</name>
    <name type="common">Green alga</name>
    <name type="synonym">Ulothrix nitens</name>
    <dbReference type="NCBI Taxonomy" id="105231"/>
    <lineage>
        <taxon>Eukaryota</taxon>
        <taxon>Viridiplantae</taxon>
        <taxon>Streptophyta</taxon>
        <taxon>Klebsormidiophyceae</taxon>
        <taxon>Klebsormidiales</taxon>
        <taxon>Klebsormidiaceae</taxon>
        <taxon>Klebsormidium</taxon>
    </lineage>
</organism>
<feature type="non-terminal residue" evidence="1">
    <location>
        <position position="1"/>
    </location>
</feature>
<name>A0A1Y1IRL3_KLENI</name>
<dbReference type="EMBL" id="DF238546">
    <property type="protein sequence ID" value="GAQ93510.1"/>
    <property type="molecule type" value="Genomic_DNA"/>
</dbReference>
<sequence>LQKLFSEACSLAQVRQVGSNELKHLLATFVAWEEALRKVKDELKRRTSEEKKWKAAALELAPAGQWWNLAANRKHVEAWEAALKNRKGQFEECLQEMYDSVLEEFNAGADMIKYKCTLSARSIPVFVAQKKLIDKQLEDLQFWIRQMQRDEARYLRQKQTEAAKRKHGVALGEDETPVEKRMRAVREFRGKAGKGQLDIGLGEVLSLLP</sequence>
<dbReference type="Proteomes" id="UP000054558">
    <property type="component" value="Unassembled WGS sequence"/>
</dbReference>
<dbReference type="AlphaFoldDB" id="A0A1Y1IRL3"/>